<keyword evidence="4 6" id="KW-1133">Transmembrane helix</keyword>
<evidence type="ECO:0000313" key="8">
    <source>
        <dbReference type="EMBL" id="OGD85062.1"/>
    </source>
</evidence>
<accession>A0A1F5FZN8</accession>
<evidence type="ECO:0000313" key="9">
    <source>
        <dbReference type="Proteomes" id="UP000177069"/>
    </source>
</evidence>
<feature type="transmembrane region" description="Helical" evidence="6">
    <location>
        <begin position="64"/>
        <end position="85"/>
    </location>
</feature>
<dbReference type="InterPro" id="IPR037185">
    <property type="entry name" value="EmrE-like"/>
</dbReference>
<feature type="transmembrane region" description="Helical" evidence="6">
    <location>
        <begin position="209"/>
        <end position="232"/>
    </location>
</feature>
<comment type="subcellular location">
    <subcellularLocation>
        <location evidence="1">Cell membrane</location>
        <topology evidence="1">Multi-pass membrane protein</topology>
    </subcellularLocation>
</comment>
<evidence type="ECO:0000256" key="1">
    <source>
        <dbReference type="ARBA" id="ARBA00004651"/>
    </source>
</evidence>
<dbReference type="PANTHER" id="PTHR32322">
    <property type="entry name" value="INNER MEMBRANE TRANSPORTER"/>
    <property type="match status" value="1"/>
</dbReference>
<organism evidence="8 9">
    <name type="scientific">Candidatus Curtissbacteria bacterium RIFCSPHIGHO2_01_FULL_41_13</name>
    <dbReference type="NCBI Taxonomy" id="1797745"/>
    <lineage>
        <taxon>Bacteria</taxon>
        <taxon>Candidatus Curtissiibacteriota</taxon>
    </lineage>
</organism>
<gene>
    <name evidence="8" type="ORF">A2696_00645</name>
</gene>
<dbReference type="SUPFAM" id="SSF103481">
    <property type="entry name" value="Multidrug resistance efflux transporter EmrE"/>
    <property type="match status" value="2"/>
</dbReference>
<evidence type="ECO:0000256" key="5">
    <source>
        <dbReference type="ARBA" id="ARBA00023136"/>
    </source>
</evidence>
<evidence type="ECO:0000259" key="7">
    <source>
        <dbReference type="Pfam" id="PF00892"/>
    </source>
</evidence>
<proteinExistence type="predicted"/>
<dbReference type="Proteomes" id="UP000177069">
    <property type="component" value="Unassembled WGS sequence"/>
</dbReference>
<dbReference type="EMBL" id="MFBA01000039">
    <property type="protein sequence ID" value="OGD85062.1"/>
    <property type="molecule type" value="Genomic_DNA"/>
</dbReference>
<feature type="transmembrane region" description="Helical" evidence="6">
    <location>
        <begin position="179"/>
        <end position="197"/>
    </location>
</feature>
<feature type="transmembrane region" description="Helical" evidence="6">
    <location>
        <begin position="7"/>
        <end position="24"/>
    </location>
</feature>
<sequence length="297" mass="32648">MNLNSPYLLLVFASIIWGATAPIMKLTLQQIPVFSLAFIRMAVAAIILGVLISKKLRVQKQHYITFFWAAITGVTLNLAFFFIGLKLTEAILAAFLVASVPIFTMVAAHFYLKEHFTLRLILASTIAFAGIAIIIGKFDGPQSATQILGNILLLLATLSWVAHEIIAKKLLKVYDGGTVAFYSMAIGATTFAPLFIWEYLANPAWINKVNFQGIAGLLYGIFFASLLAYWAWQNGLKLLPAGQAAFFFYLAPISGSILSIILLNEKITPSLVIGGILIAIAVYLAERKRRTHPFYKG</sequence>
<feature type="domain" description="EamA" evidence="7">
    <location>
        <begin position="6"/>
        <end position="135"/>
    </location>
</feature>
<dbReference type="GO" id="GO:0005886">
    <property type="term" value="C:plasma membrane"/>
    <property type="evidence" value="ECO:0007669"/>
    <property type="project" value="UniProtKB-SubCell"/>
</dbReference>
<feature type="domain" description="EamA" evidence="7">
    <location>
        <begin position="148"/>
        <end position="284"/>
    </location>
</feature>
<dbReference type="PANTHER" id="PTHR32322:SF18">
    <property type="entry name" value="S-ADENOSYLMETHIONINE_S-ADENOSYLHOMOCYSTEINE TRANSPORTER"/>
    <property type="match status" value="1"/>
</dbReference>
<dbReference type="InterPro" id="IPR050638">
    <property type="entry name" value="AA-Vitamin_Transporters"/>
</dbReference>
<keyword evidence="2" id="KW-1003">Cell membrane</keyword>
<feature type="transmembrane region" description="Helical" evidence="6">
    <location>
        <begin position="244"/>
        <end position="261"/>
    </location>
</feature>
<feature type="transmembrane region" description="Helical" evidence="6">
    <location>
        <begin position="91"/>
        <end position="111"/>
    </location>
</feature>
<keyword evidence="5 6" id="KW-0472">Membrane</keyword>
<feature type="transmembrane region" description="Helical" evidence="6">
    <location>
        <begin position="147"/>
        <end position="167"/>
    </location>
</feature>
<keyword evidence="3 6" id="KW-0812">Transmembrane</keyword>
<comment type="caution">
    <text evidence="8">The sequence shown here is derived from an EMBL/GenBank/DDBJ whole genome shotgun (WGS) entry which is preliminary data.</text>
</comment>
<evidence type="ECO:0000256" key="6">
    <source>
        <dbReference type="SAM" id="Phobius"/>
    </source>
</evidence>
<feature type="transmembrane region" description="Helical" evidence="6">
    <location>
        <begin position="118"/>
        <end position="135"/>
    </location>
</feature>
<name>A0A1F5FZN8_9BACT</name>
<feature type="transmembrane region" description="Helical" evidence="6">
    <location>
        <begin position="30"/>
        <end position="52"/>
    </location>
</feature>
<reference evidence="8 9" key="1">
    <citation type="journal article" date="2016" name="Nat. Commun.">
        <title>Thousands of microbial genomes shed light on interconnected biogeochemical processes in an aquifer system.</title>
        <authorList>
            <person name="Anantharaman K."/>
            <person name="Brown C.T."/>
            <person name="Hug L.A."/>
            <person name="Sharon I."/>
            <person name="Castelle C.J."/>
            <person name="Probst A.J."/>
            <person name="Thomas B.C."/>
            <person name="Singh A."/>
            <person name="Wilkins M.J."/>
            <person name="Karaoz U."/>
            <person name="Brodie E.L."/>
            <person name="Williams K.H."/>
            <person name="Hubbard S.S."/>
            <person name="Banfield J.F."/>
        </authorList>
    </citation>
    <scope>NUCLEOTIDE SEQUENCE [LARGE SCALE GENOMIC DNA]</scope>
</reference>
<protein>
    <recommendedName>
        <fullName evidence="7">EamA domain-containing protein</fullName>
    </recommendedName>
</protein>
<dbReference type="AlphaFoldDB" id="A0A1F5FZN8"/>
<feature type="transmembrane region" description="Helical" evidence="6">
    <location>
        <begin position="267"/>
        <end position="285"/>
    </location>
</feature>
<dbReference type="Pfam" id="PF00892">
    <property type="entry name" value="EamA"/>
    <property type="match status" value="2"/>
</dbReference>
<evidence type="ECO:0000256" key="2">
    <source>
        <dbReference type="ARBA" id="ARBA00022475"/>
    </source>
</evidence>
<dbReference type="InterPro" id="IPR000620">
    <property type="entry name" value="EamA_dom"/>
</dbReference>
<evidence type="ECO:0000256" key="3">
    <source>
        <dbReference type="ARBA" id="ARBA00022692"/>
    </source>
</evidence>
<evidence type="ECO:0000256" key="4">
    <source>
        <dbReference type="ARBA" id="ARBA00022989"/>
    </source>
</evidence>